<evidence type="ECO:0000313" key="2">
    <source>
        <dbReference type="EMBL" id="SDO36768.1"/>
    </source>
</evidence>
<keyword evidence="3" id="KW-1185">Reference proteome</keyword>
<organism evidence="2 3">
    <name type="scientific">Pedobacter steynii</name>
    <dbReference type="NCBI Taxonomy" id="430522"/>
    <lineage>
        <taxon>Bacteria</taxon>
        <taxon>Pseudomonadati</taxon>
        <taxon>Bacteroidota</taxon>
        <taxon>Sphingobacteriia</taxon>
        <taxon>Sphingobacteriales</taxon>
        <taxon>Sphingobacteriaceae</taxon>
        <taxon>Pedobacter</taxon>
    </lineage>
</organism>
<protein>
    <submittedName>
        <fullName evidence="2">Uncharacterized protein</fullName>
    </submittedName>
</protein>
<accession>A0A1H0IZ40</accession>
<dbReference type="Proteomes" id="UP000183200">
    <property type="component" value="Unassembled WGS sequence"/>
</dbReference>
<sequence length="220" mass="24665">MAIKHVIKGTINRFRNKPTLFLLLIPLVFIWAIPTLYNYSRLTGGSSLGGILPLGAMFIATIALVIDCSLVNFSKIKLFWISAIEAGLLALLFISHLYLDRTVGINIQHSNHPYLIIIDKPTGIKSGDFKRTGLFDREYHVINKDIIYMDIASLSGFPIRVTHNSNNGLSIQFGYKPKYAFDWAFYECPADGSEHSITSIDSLLSLRLKPGEKLYDNAIN</sequence>
<name>A0A1H0IZ40_9SPHI</name>
<dbReference type="RefSeq" id="WP_074612445.1">
    <property type="nucleotide sequence ID" value="NZ_FNGY01000014.1"/>
</dbReference>
<keyword evidence="1" id="KW-0472">Membrane</keyword>
<feature type="transmembrane region" description="Helical" evidence="1">
    <location>
        <begin position="51"/>
        <end position="71"/>
    </location>
</feature>
<keyword evidence="1" id="KW-0812">Transmembrane</keyword>
<dbReference type="AlphaFoldDB" id="A0A1H0IZ40"/>
<feature type="transmembrane region" description="Helical" evidence="1">
    <location>
        <begin position="20"/>
        <end position="39"/>
    </location>
</feature>
<evidence type="ECO:0000256" key="1">
    <source>
        <dbReference type="SAM" id="Phobius"/>
    </source>
</evidence>
<evidence type="ECO:0000313" key="3">
    <source>
        <dbReference type="Proteomes" id="UP000183200"/>
    </source>
</evidence>
<feature type="transmembrane region" description="Helical" evidence="1">
    <location>
        <begin position="78"/>
        <end position="99"/>
    </location>
</feature>
<gene>
    <name evidence="2" type="ORF">SAMN05421820_11431</name>
</gene>
<reference evidence="3" key="1">
    <citation type="submission" date="2016-10" db="EMBL/GenBank/DDBJ databases">
        <authorList>
            <person name="Varghese N."/>
            <person name="Submissions S."/>
        </authorList>
    </citation>
    <scope>NUCLEOTIDE SEQUENCE [LARGE SCALE GENOMIC DNA]</scope>
    <source>
        <strain evidence="3">DSM 19110</strain>
    </source>
</reference>
<keyword evidence="1" id="KW-1133">Transmembrane helix</keyword>
<proteinExistence type="predicted"/>
<dbReference type="EMBL" id="FNGY01000014">
    <property type="protein sequence ID" value="SDO36768.1"/>
    <property type="molecule type" value="Genomic_DNA"/>
</dbReference>